<evidence type="ECO:0000313" key="1">
    <source>
        <dbReference type="EMBL" id="ACK73990.1"/>
    </source>
</evidence>
<reference evidence="2" key="1">
    <citation type="journal article" date="2011" name="MBio">
        <title>Novel metabolic attributes of the genus Cyanothece, comprising a group of unicellular nitrogen-fixing Cyanobacteria.</title>
        <authorList>
            <person name="Bandyopadhyay A."/>
            <person name="Elvitigala T."/>
            <person name="Welsh E."/>
            <person name="Stockel J."/>
            <person name="Liberton M."/>
            <person name="Min H."/>
            <person name="Sherman L.A."/>
            <person name="Pakrasi H.B."/>
        </authorList>
    </citation>
    <scope>NUCLEOTIDE SEQUENCE [LARGE SCALE GENOMIC DNA]</scope>
    <source>
        <strain evidence="2">PCC 7424</strain>
        <plasmid evidence="2">pP742402</plasmid>
    </source>
</reference>
<geneLocation type="plasmid" evidence="1 2">
    <name>pP742402</name>
</geneLocation>
<dbReference type="EMBL" id="CP001293">
    <property type="protein sequence ID" value="ACK73990.1"/>
    <property type="molecule type" value="Genomic_DNA"/>
</dbReference>
<keyword evidence="2" id="KW-1185">Reference proteome</keyword>
<dbReference type="AlphaFoldDB" id="B7KMG8"/>
<dbReference type="HOGENOM" id="CLU_1802933_0_0_3"/>
<sequence>MLRLKHFHTQLRRDLDLPETLNNTIAEYLFPETAFAIGDIEKNLTPQDLRPYGEFSLQFSNRHRMYFANQEVGELLYPTISDRIAYGSLPFTANQSFYEVQQARILIIDHTTGNNGNILPEEFAIGLVGDCWGKVSPDPFVTT</sequence>
<gene>
    <name evidence="1" type="ordered locus">PCC7424_5413</name>
</gene>
<dbReference type="KEGG" id="cyc:PCC7424_5413"/>
<keyword evidence="1" id="KW-0614">Plasmid</keyword>
<dbReference type="Proteomes" id="UP000002384">
    <property type="component" value="Plasmid pP742402"/>
</dbReference>
<protein>
    <submittedName>
        <fullName evidence="1">Uncharacterized protein</fullName>
    </submittedName>
</protein>
<dbReference type="OrthoDB" id="498999at2"/>
<dbReference type="RefSeq" id="WP_012599497.1">
    <property type="nucleotide sequence ID" value="NC_011737.1"/>
</dbReference>
<name>B7KMG8_GLOC7</name>
<accession>B7KMG8</accession>
<proteinExistence type="predicted"/>
<organism evidence="1 2">
    <name type="scientific">Gloeothece citriformis (strain PCC 7424)</name>
    <name type="common">Cyanothece sp. (strain PCC 7424)</name>
    <dbReference type="NCBI Taxonomy" id="65393"/>
    <lineage>
        <taxon>Bacteria</taxon>
        <taxon>Bacillati</taxon>
        <taxon>Cyanobacteriota</taxon>
        <taxon>Cyanophyceae</taxon>
        <taxon>Oscillatoriophycideae</taxon>
        <taxon>Chroococcales</taxon>
        <taxon>Aphanothecaceae</taxon>
        <taxon>Gloeothece</taxon>
        <taxon>Gloeothece citriformis</taxon>
    </lineage>
</organism>
<evidence type="ECO:0000313" key="2">
    <source>
        <dbReference type="Proteomes" id="UP000002384"/>
    </source>
</evidence>